<dbReference type="InterPro" id="IPR027843">
    <property type="entry name" value="DUF4440"/>
</dbReference>
<dbReference type="SUPFAM" id="SSF54427">
    <property type="entry name" value="NTF2-like"/>
    <property type="match status" value="1"/>
</dbReference>
<dbReference type="RefSeq" id="WP_112376776.1">
    <property type="nucleotide sequence ID" value="NZ_CP030104.1"/>
</dbReference>
<sequence length="169" mass="19784">MNPTSKLIMMVFLNITIFTNAQVKKDLELYDILKKKDSILFDAAFNQCNTDLLKTLFTEDFEFYHDKGGFTESRADFLNPMRENCAKLDKNQPQPAKRILDKGSLAVYPLYKNGELYGAIQKGVHSFEFLDKENVYQKGEIAKFTHVWILEENNWKVKRELSYDHQSQQ</sequence>
<dbReference type="EMBL" id="CP030104">
    <property type="protein sequence ID" value="AWX43171.1"/>
    <property type="molecule type" value="Genomic_DNA"/>
</dbReference>
<evidence type="ECO:0000259" key="1">
    <source>
        <dbReference type="Pfam" id="PF14534"/>
    </source>
</evidence>
<proteinExistence type="predicted"/>
<feature type="domain" description="DUF4440" evidence="1">
    <location>
        <begin position="42"/>
        <end position="95"/>
    </location>
</feature>
<evidence type="ECO:0000313" key="2">
    <source>
        <dbReference type="EMBL" id="AWX43171.1"/>
    </source>
</evidence>
<organism evidence="2 3">
    <name type="scientific">Flagellimonas maritima</name>
    <dbReference type="NCBI Taxonomy" id="1383885"/>
    <lineage>
        <taxon>Bacteria</taxon>
        <taxon>Pseudomonadati</taxon>
        <taxon>Bacteroidota</taxon>
        <taxon>Flavobacteriia</taxon>
        <taxon>Flavobacteriales</taxon>
        <taxon>Flavobacteriaceae</taxon>
        <taxon>Flagellimonas</taxon>
    </lineage>
</organism>
<dbReference type="KEGG" id="spon:HME9304_00158"/>
<dbReference type="OrthoDB" id="1357763at2"/>
<dbReference type="AlphaFoldDB" id="A0A2Z4LMW7"/>
<name>A0A2Z4LMW7_9FLAO</name>
<protein>
    <recommendedName>
        <fullName evidence="1">DUF4440 domain-containing protein</fullName>
    </recommendedName>
</protein>
<dbReference type="Pfam" id="PF14534">
    <property type="entry name" value="DUF4440"/>
    <property type="match status" value="1"/>
</dbReference>
<reference evidence="2 3" key="1">
    <citation type="submission" date="2018-06" db="EMBL/GenBank/DDBJ databases">
        <title>Spongiibacterium sp. HME9304 Genome sequencing and assembly.</title>
        <authorList>
            <person name="Kang H."/>
            <person name="Kim H."/>
            <person name="Joh K."/>
        </authorList>
    </citation>
    <scope>NUCLEOTIDE SEQUENCE [LARGE SCALE GENOMIC DNA]</scope>
    <source>
        <strain evidence="2 3">HME9304</strain>
    </source>
</reference>
<dbReference type="InterPro" id="IPR032710">
    <property type="entry name" value="NTF2-like_dom_sf"/>
</dbReference>
<keyword evidence="3" id="KW-1185">Reference proteome</keyword>
<dbReference type="Gene3D" id="3.10.450.50">
    <property type="match status" value="1"/>
</dbReference>
<gene>
    <name evidence="2" type="ORF">HME9304_00158</name>
</gene>
<dbReference type="Proteomes" id="UP000248536">
    <property type="component" value="Chromosome"/>
</dbReference>
<accession>A0A2Z4LMW7</accession>
<evidence type="ECO:0000313" key="3">
    <source>
        <dbReference type="Proteomes" id="UP000248536"/>
    </source>
</evidence>